<dbReference type="PANTHER" id="PTHR33248">
    <property type="entry name" value="ZINC ION-BINDING PROTEIN"/>
    <property type="match status" value="1"/>
</dbReference>
<accession>A0AAF0QDT4</accession>
<evidence type="ECO:0000313" key="2">
    <source>
        <dbReference type="EMBL" id="WMV21391.1"/>
    </source>
</evidence>
<sequence>MKTSWTQSNPGRRFLCCKIHFAQGGCGYFRWYGDEMPAQARRVIWGLLKRVKHMNWRGIDQESMDDMHCRRDDIGYLDLCNKIILVGSFVFYYIPS</sequence>
<dbReference type="EMBL" id="CP133614">
    <property type="protein sequence ID" value="WMV21391.1"/>
    <property type="molecule type" value="Genomic_DNA"/>
</dbReference>
<evidence type="ECO:0008006" key="4">
    <source>
        <dbReference type="Google" id="ProtNLM"/>
    </source>
</evidence>
<keyword evidence="1" id="KW-1133">Transmembrane helix</keyword>
<protein>
    <recommendedName>
        <fullName evidence="4">Zinc finger GRF-type domain-containing protein</fullName>
    </recommendedName>
</protein>
<keyword evidence="1" id="KW-0812">Transmembrane</keyword>
<name>A0AAF0QDT4_SOLVR</name>
<evidence type="ECO:0000313" key="3">
    <source>
        <dbReference type="Proteomes" id="UP001234989"/>
    </source>
</evidence>
<gene>
    <name evidence="2" type="ORF">MTR67_014776</name>
</gene>
<dbReference type="AlphaFoldDB" id="A0AAF0QDT4"/>
<organism evidence="2 3">
    <name type="scientific">Solanum verrucosum</name>
    <dbReference type="NCBI Taxonomy" id="315347"/>
    <lineage>
        <taxon>Eukaryota</taxon>
        <taxon>Viridiplantae</taxon>
        <taxon>Streptophyta</taxon>
        <taxon>Embryophyta</taxon>
        <taxon>Tracheophyta</taxon>
        <taxon>Spermatophyta</taxon>
        <taxon>Magnoliopsida</taxon>
        <taxon>eudicotyledons</taxon>
        <taxon>Gunneridae</taxon>
        <taxon>Pentapetalae</taxon>
        <taxon>asterids</taxon>
        <taxon>lamiids</taxon>
        <taxon>Solanales</taxon>
        <taxon>Solanaceae</taxon>
        <taxon>Solanoideae</taxon>
        <taxon>Solaneae</taxon>
        <taxon>Solanum</taxon>
    </lineage>
</organism>
<reference evidence="2" key="1">
    <citation type="submission" date="2023-08" db="EMBL/GenBank/DDBJ databases">
        <title>A de novo genome assembly of Solanum verrucosum Schlechtendal, a Mexican diploid species geographically isolated from the other diploid A-genome species in potato relatives.</title>
        <authorList>
            <person name="Hosaka K."/>
        </authorList>
    </citation>
    <scope>NUCLEOTIDE SEQUENCE</scope>
    <source>
        <tissue evidence="2">Young leaves</tissue>
    </source>
</reference>
<proteinExistence type="predicted"/>
<evidence type="ECO:0000256" key="1">
    <source>
        <dbReference type="SAM" id="Phobius"/>
    </source>
</evidence>
<dbReference type="Proteomes" id="UP001234989">
    <property type="component" value="Chromosome 3"/>
</dbReference>
<keyword evidence="3" id="KW-1185">Reference proteome</keyword>
<feature type="transmembrane region" description="Helical" evidence="1">
    <location>
        <begin position="74"/>
        <end position="94"/>
    </location>
</feature>
<keyword evidence="1" id="KW-0472">Membrane</keyword>